<comment type="caution">
    <text evidence="2">The sequence shown here is derived from an EMBL/GenBank/DDBJ whole genome shotgun (WGS) entry which is preliminary data.</text>
</comment>
<dbReference type="InterPro" id="IPR029057">
    <property type="entry name" value="PRTase-like"/>
</dbReference>
<proteinExistence type="inferred from homology"/>
<organism evidence="2">
    <name type="scientific">uncultured bacterium</name>
    <name type="common">gcode 4</name>
    <dbReference type="NCBI Taxonomy" id="1234023"/>
    <lineage>
        <taxon>Bacteria</taxon>
        <taxon>environmental samples</taxon>
    </lineage>
</organism>
<dbReference type="CDD" id="cd06223">
    <property type="entry name" value="PRTases_typeI"/>
    <property type="match status" value="1"/>
</dbReference>
<evidence type="ECO:0000256" key="1">
    <source>
        <dbReference type="ARBA" id="ARBA00008007"/>
    </source>
</evidence>
<dbReference type="InterPro" id="IPR051910">
    <property type="entry name" value="ComF/GntX_DNA_util-trans"/>
</dbReference>
<dbReference type="GO" id="GO:0016757">
    <property type="term" value="F:glycosyltransferase activity"/>
    <property type="evidence" value="ECO:0007669"/>
    <property type="project" value="UniProtKB-KW"/>
</dbReference>
<accession>K1XJD8</accession>
<dbReference type="PANTHER" id="PTHR47505">
    <property type="entry name" value="DNA UTILIZATION PROTEIN YHGH"/>
    <property type="match status" value="1"/>
</dbReference>
<dbReference type="EMBL" id="AMFJ01036095">
    <property type="protein sequence ID" value="EKD25301.1"/>
    <property type="molecule type" value="Genomic_DNA"/>
</dbReference>
<protein>
    <submittedName>
        <fullName evidence="2">Phosphoribosyltransferase</fullName>
    </submittedName>
</protein>
<dbReference type="AlphaFoldDB" id="K1XJD8"/>
<dbReference type="PANTHER" id="PTHR47505:SF1">
    <property type="entry name" value="DNA UTILIZATION PROTEIN YHGH"/>
    <property type="match status" value="1"/>
</dbReference>
<keyword evidence="2" id="KW-0328">Glycosyltransferase</keyword>
<comment type="similarity">
    <text evidence="1">Belongs to the ComF/GntX family.</text>
</comment>
<dbReference type="Gene3D" id="3.40.50.2020">
    <property type="match status" value="1"/>
</dbReference>
<keyword evidence="2" id="KW-0808">Transferase</keyword>
<dbReference type="InterPro" id="IPR000836">
    <property type="entry name" value="PRTase_dom"/>
</dbReference>
<evidence type="ECO:0000313" key="2">
    <source>
        <dbReference type="EMBL" id="EKD25301.1"/>
    </source>
</evidence>
<gene>
    <name evidence="2" type="ORF">ACD_80C00088G0011</name>
</gene>
<name>K1XJD8_9BACT</name>
<reference evidence="2" key="1">
    <citation type="journal article" date="2012" name="Science">
        <title>Fermentation, hydrogen, and sulfur metabolism in multiple uncultivated bacterial phyla.</title>
        <authorList>
            <person name="Wrighton K.C."/>
            <person name="Thomas B.C."/>
            <person name="Sharon I."/>
            <person name="Miller C.S."/>
            <person name="Castelle C.J."/>
            <person name="VerBerkmoes N.C."/>
            <person name="Wilkins M.J."/>
            <person name="Hettich R.L."/>
            <person name="Lipton M.S."/>
            <person name="Williams K.H."/>
            <person name="Long P.E."/>
            <person name="Banfield J.F."/>
        </authorList>
    </citation>
    <scope>NUCLEOTIDE SEQUENCE [LARGE SCALE GENOMIC DNA]</scope>
</reference>
<sequence length="261" mass="30229">MHLASKIVDFFFPRHCINCSTPWAYLCKPCKKELHPHPEICPYCHRASKDYLTCIECRTNKDNALEGIIIPFAYNTPRPGQSSGVLKTLIIKLKYFHKKDISNFLIERLAIALQVNQIIQKQFNFPPLLRGGVRRTEGFVNSPVLISFIPSHRYRHYFTKGYNQSELLADKLSKYIQIPMITIANKYKHTKTQASLDRNGRLHNLKNAFSLAKNLTLTGNETLLIIDDITTTWSTINELAKLVKHHYPNIKVWWVVLGRHM</sequence>
<dbReference type="SUPFAM" id="SSF53271">
    <property type="entry name" value="PRTase-like"/>
    <property type="match status" value="1"/>
</dbReference>